<feature type="transmembrane region" description="Helical" evidence="6">
    <location>
        <begin position="48"/>
        <end position="68"/>
    </location>
</feature>
<comment type="similarity">
    <text evidence="2">Belongs to the GtrA family.</text>
</comment>
<dbReference type="OMA" id="CESLYTW"/>
<evidence type="ECO:0000259" key="7">
    <source>
        <dbReference type="Pfam" id="PF04138"/>
    </source>
</evidence>
<evidence type="ECO:0000256" key="3">
    <source>
        <dbReference type="ARBA" id="ARBA00022692"/>
    </source>
</evidence>
<dbReference type="PANTHER" id="PTHR38459">
    <property type="entry name" value="PROPHAGE BACTOPRENOL-LINKED GLUCOSE TRANSLOCASE HOMOLOG"/>
    <property type="match status" value="1"/>
</dbReference>
<dbReference type="GO" id="GO:0005886">
    <property type="term" value="C:plasma membrane"/>
    <property type="evidence" value="ECO:0007669"/>
    <property type="project" value="TreeGrafter"/>
</dbReference>
<dbReference type="InterPro" id="IPR007267">
    <property type="entry name" value="GtrA_DPMS_TM"/>
</dbReference>
<evidence type="ECO:0000256" key="2">
    <source>
        <dbReference type="ARBA" id="ARBA00009399"/>
    </source>
</evidence>
<evidence type="ECO:0000256" key="5">
    <source>
        <dbReference type="ARBA" id="ARBA00023136"/>
    </source>
</evidence>
<organism evidence="8 9">
    <name type="scientific">Halomicrobium mukohataei</name>
    <dbReference type="NCBI Taxonomy" id="57705"/>
    <lineage>
        <taxon>Archaea</taxon>
        <taxon>Methanobacteriati</taxon>
        <taxon>Methanobacteriota</taxon>
        <taxon>Stenosarchaea group</taxon>
        <taxon>Halobacteria</taxon>
        <taxon>Halobacteriales</taxon>
        <taxon>Haloarculaceae</taxon>
        <taxon>Halomicrobium</taxon>
    </lineage>
</organism>
<protein>
    <submittedName>
        <fullName evidence="8">GtrA family protein</fullName>
    </submittedName>
</protein>
<dbReference type="Pfam" id="PF04138">
    <property type="entry name" value="GtrA_DPMS_TM"/>
    <property type="match status" value="1"/>
</dbReference>
<name>A0A4D6KEJ7_9EURY</name>
<feature type="transmembrane region" description="Helical" evidence="6">
    <location>
        <begin position="89"/>
        <end position="110"/>
    </location>
</feature>
<keyword evidence="5 6" id="KW-0472">Membrane</keyword>
<evidence type="ECO:0000256" key="4">
    <source>
        <dbReference type="ARBA" id="ARBA00022989"/>
    </source>
</evidence>
<keyword evidence="3 6" id="KW-0812">Transmembrane</keyword>
<comment type="subcellular location">
    <subcellularLocation>
        <location evidence="1">Membrane</location>
        <topology evidence="1">Multi-pass membrane protein</topology>
    </subcellularLocation>
</comment>
<reference evidence="8 9" key="2">
    <citation type="submission" date="2019-04" db="EMBL/GenBank/DDBJ databases">
        <authorList>
            <person name="Yang S."/>
            <person name="Wei W."/>
        </authorList>
    </citation>
    <scope>NUCLEOTIDE SEQUENCE [LARGE SCALE GENOMIC DNA]</scope>
    <source>
        <strain evidence="9">ZP60</strain>
    </source>
</reference>
<dbReference type="GeneID" id="42177599"/>
<sequence length="153" mass="16477">MSSRLAPLRSLLSGVRFGKFASVGAVGAAFDTTTFVVLDQFVGVPTAVANAVGIEVAILVMFVVNDNWTFASEGEDDRRSLGARLLRSHLVRAGGSTLQWSILFAVLVVYEVGVPVSVGPVDLWPIFVKGGAIGIAMFVNYVFESIFTWRVHE</sequence>
<dbReference type="InterPro" id="IPR051401">
    <property type="entry name" value="GtrA_CellWall_Glycosyl"/>
</dbReference>
<dbReference type="Proteomes" id="UP000297053">
    <property type="component" value="Chromosome"/>
</dbReference>
<dbReference type="RefSeq" id="WP_015763819.1">
    <property type="nucleotide sequence ID" value="NZ_CP039375.1"/>
</dbReference>
<feature type="transmembrane region" description="Helical" evidence="6">
    <location>
        <begin position="122"/>
        <end position="143"/>
    </location>
</feature>
<gene>
    <name evidence="8" type="ORF">E5139_01640</name>
</gene>
<evidence type="ECO:0000313" key="8">
    <source>
        <dbReference type="EMBL" id="QCD64401.1"/>
    </source>
</evidence>
<dbReference type="EMBL" id="CP039375">
    <property type="protein sequence ID" value="QCD64401.1"/>
    <property type="molecule type" value="Genomic_DNA"/>
</dbReference>
<evidence type="ECO:0000256" key="6">
    <source>
        <dbReference type="SAM" id="Phobius"/>
    </source>
</evidence>
<evidence type="ECO:0000313" key="9">
    <source>
        <dbReference type="Proteomes" id="UP000297053"/>
    </source>
</evidence>
<dbReference type="PANTHER" id="PTHR38459:SF1">
    <property type="entry name" value="PROPHAGE BACTOPRENOL-LINKED GLUCOSE TRANSLOCASE HOMOLOG"/>
    <property type="match status" value="1"/>
</dbReference>
<evidence type="ECO:0000256" key="1">
    <source>
        <dbReference type="ARBA" id="ARBA00004141"/>
    </source>
</evidence>
<accession>A0A4D6KEJ7</accession>
<proteinExistence type="inferred from homology"/>
<feature type="transmembrane region" description="Helical" evidence="6">
    <location>
        <begin position="20"/>
        <end position="42"/>
    </location>
</feature>
<dbReference type="GO" id="GO:0000271">
    <property type="term" value="P:polysaccharide biosynthetic process"/>
    <property type="evidence" value="ECO:0007669"/>
    <property type="project" value="InterPro"/>
</dbReference>
<dbReference type="AlphaFoldDB" id="A0A4D6KEJ7"/>
<dbReference type="KEGG" id="halz:E5139_01640"/>
<feature type="domain" description="GtrA/DPMS transmembrane" evidence="7">
    <location>
        <begin position="19"/>
        <end position="149"/>
    </location>
</feature>
<reference evidence="8 9" key="1">
    <citation type="submission" date="2019-04" db="EMBL/GenBank/DDBJ databases">
        <title>Complete genome sequence of Arthrobacter sp. ZXY-2 associated with effective atrazine degradation and salt adaptation.</title>
        <authorList>
            <person name="Zhao X."/>
        </authorList>
    </citation>
    <scope>NUCLEOTIDE SEQUENCE [LARGE SCALE GENOMIC DNA]</scope>
    <source>
        <strain evidence="9">ZP60</strain>
    </source>
</reference>
<keyword evidence="4 6" id="KW-1133">Transmembrane helix</keyword>